<dbReference type="InterPro" id="IPR002328">
    <property type="entry name" value="ADH_Zn_CS"/>
</dbReference>
<evidence type="ECO:0000259" key="12">
    <source>
        <dbReference type="SMART" id="SM00829"/>
    </source>
</evidence>
<evidence type="ECO:0000313" key="13">
    <source>
        <dbReference type="EMBL" id="CYX72044.1"/>
    </source>
</evidence>
<dbReference type="PANTHER" id="PTHR42940:SF8">
    <property type="entry name" value="VACUOLAR PROTEIN SORTING-ASSOCIATED PROTEIN 11"/>
    <property type="match status" value="1"/>
</dbReference>
<keyword evidence="7 14" id="KW-0560">Oxidoreductase</keyword>
<evidence type="ECO:0000256" key="10">
    <source>
        <dbReference type="ARBA" id="ARBA00049243"/>
    </source>
</evidence>
<name>A0A0Z8HQ25_STRSU</name>
<evidence type="ECO:0000256" key="5">
    <source>
        <dbReference type="ARBA" id="ARBA00022723"/>
    </source>
</evidence>
<dbReference type="InterPro" id="IPR013149">
    <property type="entry name" value="ADH-like_C"/>
</dbReference>
<evidence type="ECO:0000256" key="3">
    <source>
        <dbReference type="ARBA" id="ARBA00013190"/>
    </source>
</evidence>
<keyword evidence="8" id="KW-0520">NAD</keyword>
<dbReference type="FunFam" id="3.40.50.720:FF:000039">
    <property type="entry name" value="Alcohol dehydrogenase AdhP"/>
    <property type="match status" value="1"/>
</dbReference>
<dbReference type="PROSITE" id="PS00059">
    <property type="entry name" value="ADH_ZINC"/>
    <property type="match status" value="1"/>
</dbReference>
<dbReference type="InterPro" id="IPR020843">
    <property type="entry name" value="ER"/>
</dbReference>
<dbReference type="SUPFAM" id="SSF50129">
    <property type="entry name" value="GroES-like"/>
    <property type="match status" value="1"/>
</dbReference>
<dbReference type="Proteomes" id="UP000074903">
    <property type="component" value="Unassembled WGS sequence"/>
</dbReference>
<protein>
    <recommendedName>
        <fullName evidence="4">Alcohol dehydrogenase</fullName>
        <ecNumber evidence="3">1.1.1.1</ecNumber>
    </recommendedName>
</protein>
<evidence type="ECO:0000313" key="14">
    <source>
        <dbReference type="EMBL" id="QPO26857.1"/>
    </source>
</evidence>
<dbReference type="InterPro" id="IPR036291">
    <property type="entry name" value="NAD(P)-bd_dom_sf"/>
</dbReference>
<sequence length="341" mass="35855">MKAVVVNPESTGVVGVEKELRPLEAGEALVQIEYCGVCHTDLHVANGDFGKVPGRVLGHEGIGIVTEIAPDVTSLKVGDRVSVAWFFQGCGMCEYCTTGRETLCRTVKNAGYSVDGGMAEQCIVTADYAVKVPEGLDPAQASSITCAGVTCYKAIKEAHLEPGQWIAIYGAGGLGNLAVQYAKKVFNAHVIAVDINNDKLELAKEVGADVIINGLEVEDVPGHIKEVTGGGAHSTVVTAVSKVAFNQAIDSVRAGGYVVAVGLPSEYMDLSIVKTVLDGIKVVGSLVGTRKDLEEAFHFGAMGLVVPVVQKRPVEDAEAVFDEMAAGTIQGRMVLDFCHSH</sequence>
<evidence type="ECO:0000256" key="2">
    <source>
        <dbReference type="ARBA" id="ARBA00008072"/>
    </source>
</evidence>
<accession>A0A0Z8HQ25</accession>
<evidence type="ECO:0000256" key="1">
    <source>
        <dbReference type="ARBA" id="ARBA00001947"/>
    </source>
</evidence>
<dbReference type="EC" id="1.1.1.1" evidence="3"/>
<evidence type="ECO:0000256" key="8">
    <source>
        <dbReference type="ARBA" id="ARBA00023027"/>
    </source>
</evidence>
<evidence type="ECO:0000256" key="11">
    <source>
        <dbReference type="RuleBase" id="RU361277"/>
    </source>
</evidence>
<dbReference type="Proteomes" id="UP000594569">
    <property type="component" value="Chromosome"/>
</dbReference>
<evidence type="ECO:0000256" key="4">
    <source>
        <dbReference type="ARBA" id="ARBA00016352"/>
    </source>
</evidence>
<organism evidence="14 16">
    <name type="scientific">Streptococcus suis</name>
    <dbReference type="NCBI Taxonomy" id="1307"/>
    <lineage>
        <taxon>Bacteria</taxon>
        <taxon>Bacillati</taxon>
        <taxon>Bacillota</taxon>
        <taxon>Bacilli</taxon>
        <taxon>Lactobacillales</taxon>
        <taxon>Streptococcaceae</taxon>
        <taxon>Streptococcus</taxon>
    </lineage>
</organism>
<dbReference type="SUPFAM" id="SSF51735">
    <property type="entry name" value="NAD(P)-binding Rossmann-fold domains"/>
    <property type="match status" value="1"/>
</dbReference>
<comment type="cofactor">
    <cofactor evidence="1 11">
        <name>Zn(2+)</name>
        <dbReference type="ChEBI" id="CHEBI:29105"/>
    </cofactor>
</comment>
<dbReference type="GO" id="GO:0008270">
    <property type="term" value="F:zinc ion binding"/>
    <property type="evidence" value="ECO:0007669"/>
    <property type="project" value="InterPro"/>
</dbReference>
<dbReference type="InterPro" id="IPR011032">
    <property type="entry name" value="GroES-like_sf"/>
</dbReference>
<keyword evidence="6 11" id="KW-0862">Zinc</keyword>
<comment type="catalytic activity">
    <reaction evidence="10">
        <text>a primary alcohol + NAD(+) = an aldehyde + NADH + H(+)</text>
        <dbReference type="Rhea" id="RHEA:10736"/>
        <dbReference type="ChEBI" id="CHEBI:15378"/>
        <dbReference type="ChEBI" id="CHEBI:15734"/>
        <dbReference type="ChEBI" id="CHEBI:17478"/>
        <dbReference type="ChEBI" id="CHEBI:57540"/>
        <dbReference type="ChEBI" id="CHEBI:57945"/>
        <dbReference type="EC" id="1.1.1.1"/>
    </reaction>
</comment>
<reference evidence="14 16" key="2">
    <citation type="submission" date="2020-12" db="EMBL/GenBank/DDBJ databases">
        <title>Nonconservative transfer and diversity of a new family of integrative and conjugative elements associated with antibiotic resistance in zoonotic pathogen Streptococcus suis.</title>
        <authorList>
            <person name="Huang J."/>
        </authorList>
    </citation>
    <scope>NUCLEOTIDE SEQUENCE [LARGE SCALE GENOMIC DNA]</scope>
    <source>
        <strain evidence="14 16">YZDH1</strain>
    </source>
</reference>
<dbReference type="GO" id="GO:0004022">
    <property type="term" value="F:alcohol dehydrogenase (NAD+) activity"/>
    <property type="evidence" value="ECO:0007669"/>
    <property type="project" value="UniProtKB-EC"/>
</dbReference>
<dbReference type="Pfam" id="PF00107">
    <property type="entry name" value="ADH_zinc_N"/>
    <property type="match status" value="1"/>
</dbReference>
<reference evidence="13 15" key="1">
    <citation type="submission" date="2016-02" db="EMBL/GenBank/DDBJ databases">
        <authorList>
            <consortium name="Pathogen Informatics"/>
        </authorList>
    </citation>
    <scope>NUCLEOTIDE SEQUENCE [LARGE SCALE GENOMIC DNA]</scope>
    <source>
        <strain evidence="13 15">SS993</strain>
    </source>
</reference>
<dbReference type="Gene3D" id="3.40.50.720">
    <property type="entry name" value="NAD(P)-binding Rossmann-like Domain"/>
    <property type="match status" value="1"/>
</dbReference>
<proteinExistence type="inferred from homology"/>
<dbReference type="SMART" id="SM00829">
    <property type="entry name" value="PKS_ER"/>
    <property type="match status" value="1"/>
</dbReference>
<dbReference type="Gene3D" id="3.90.180.10">
    <property type="entry name" value="Medium-chain alcohol dehydrogenases, catalytic domain"/>
    <property type="match status" value="1"/>
</dbReference>
<evidence type="ECO:0000256" key="6">
    <source>
        <dbReference type="ARBA" id="ARBA00022833"/>
    </source>
</evidence>
<dbReference type="CDD" id="cd08297">
    <property type="entry name" value="CAD3"/>
    <property type="match status" value="1"/>
</dbReference>
<dbReference type="InterPro" id="IPR013154">
    <property type="entry name" value="ADH-like_N"/>
</dbReference>
<dbReference type="PANTHER" id="PTHR42940">
    <property type="entry name" value="ALCOHOL DEHYDROGENASE 1-RELATED"/>
    <property type="match status" value="1"/>
</dbReference>
<dbReference type="NCBIfam" id="NF006940">
    <property type="entry name" value="PRK09422.1"/>
    <property type="match status" value="1"/>
</dbReference>
<comment type="catalytic activity">
    <reaction evidence="9">
        <text>a secondary alcohol + NAD(+) = a ketone + NADH + H(+)</text>
        <dbReference type="Rhea" id="RHEA:10740"/>
        <dbReference type="ChEBI" id="CHEBI:15378"/>
        <dbReference type="ChEBI" id="CHEBI:17087"/>
        <dbReference type="ChEBI" id="CHEBI:35681"/>
        <dbReference type="ChEBI" id="CHEBI:57540"/>
        <dbReference type="ChEBI" id="CHEBI:57945"/>
        <dbReference type="EC" id="1.1.1.1"/>
    </reaction>
</comment>
<keyword evidence="5 11" id="KW-0479">Metal-binding</keyword>
<evidence type="ECO:0000313" key="16">
    <source>
        <dbReference type="Proteomes" id="UP000594569"/>
    </source>
</evidence>
<evidence type="ECO:0000256" key="7">
    <source>
        <dbReference type="ARBA" id="ARBA00023002"/>
    </source>
</evidence>
<comment type="similarity">
    <text evidence="2 11">Belongs to the zinc-containing alcohol dehydrogenase family.</text>
</comment>
<gene>
    <name evidence="14" type="primary">adhP</name>
    <name evidence="13" type="synonym">adh_1</name>
    <name evidence="13" type="ORF">ERS132531_01219</name>
    <name evidence="14" type="ORF">I5V48_01535</name>
</gene>
<dbReference type="EMBL" id="FILX01000020">
    <property type="protein sequence ID" value="CYX72044.1"/>
    <property type="molecule type" value="Genomic_DNA"/>
</dbReference>
<dbReference type="EMBL" id="CP065430">
    <property type="protein sequence ID" value="QPO26857.1"/>
    <property type="molecule type" value="Genomic_DNA"/>
</dbReference>
<evidence type="ECO:0000256" key="9">
    <source>
        <dbReference type="ARBA" id="ARBA00049164"/>
    </source>
</evidence>
<evidence type="ECO:0000313" key="15">
    <source>
        <dbReference type="Proteomes" id="UP000074903"/>
    </source>
</evidence>
<dbReference type="Pfam" id="PF08240">
    <property type="entry name" value="ADH_N"/>
    <property type="match status" value="1"/>
</dbReference>
<feature type="domain" description="Enoyl reductase (ER)" evidence="12">
    <location>
        <begin position="6"/>
        <end position="335"/>
    </location>
</feature>
<dbReference type="RefSeq" id="WP_043024679.1">
    <property type="nucleotide sequence ID" value="NZ_CEDT01000229.1"/>
</dbReference>
<dbReference type="AlphaFoldDB" id="A0A0Z8HQ25"/>